<dbReference type="Pfam" id="PF04359">
    <property type="entry name" value="DUF493"/>
    <property type="match status" value="1"/>
</dbReference>
<sequence length="95" mass="10972">MNSETEQFYNKLEQRLQETSNWPSEYIFKFILPTDKTKIDKISDIFNHTGAVIKTKTSSKGNYTSVSIRLKMKSPETVIEKYKIVGHQIEGVISL</sequence>
<dbReference type="OrthoDB" id="5616097at2"/>
<dbReference type="RefSeq" id="WP_138932203.1">
    <property type="nucleotide sequence ID" value="NZ_SWMU01000003.1"/>
</dbReference>
<reference evidence="1 2" key="1">
    <citation type="submission" date="2019-04" db="EMBL/GenBank/DDBJ databases">
        <title>Psychroflexus halotolerans sp. nov., isolated from a marine solar saltern.</title>
        <authorList>
            <person name="Feng X."/>
        </authorList>
    </citation>
    <scope>NUCLEOTIDE SEQUENCE [LARGE SCALE GENOMIC DNA]</scope>
    <source>
        <strain evidence="1 2">WDS2C27</strain>
    </source>
</reference>
<comment type="caution">
    <text evidence="1">The sequence shown here is derived from an EMBL/GenBank/DDBJ whole genome shotgun (WGS) entry which is preliminary data.</text>
</comment>
<dbReference type="AlphaFoldDB" id="A0A4U5TQ03"/>
<gene>
    <name evidence="1" type="ORF">FCN74_08685</name>
</gene>
<organism evidence="1 2">
    <name type="scientific">Mesohalobacter halotolerans</name>
    <dbReference type="NCBI Taxonomy" id="1883405"/>
    <lineage>
        <taxon>Bacteria</taxon>
        <taxon>Pseudomonadati</taxon>
        <taxon>Bacteroidota</taxon>
        <taxon>Flavobacteriia</taxon>
        <taxon>Flavobacteriales</taxon>
        <taxon>Flavobacteriaceae</taxon>
        <taxon>Mesohalobacter</taxon>
    </lineage>
</organism>
<keyword evidence="2" id="KW-1185">Reference proteome</keyword>
<protein>
    <submittedName>
        <fullName evidence="1">DUF493 family protein</fullName>
    </submittedName>
</protein>
<dbReference type="SUPFAM" id="SSF117991">
    <property type="entry name" value="YbeD/HP0495-like"/>
    <property type="match status" value="1"/>
</dbReference>
<dbReference type="EMBL" id="SWMU01000003">
    <property type="protein sequence ID" value="TKS56086.1"/>
    <property type="molecule type" value="Genomic_DNA"/>
</dbReference>
<dbReference type="Gene3D" id="3.30.70.260">
    <property type="match status" value="1"/>
</dbReference>
<accession>A0A4U5TQ03</accession>
<dbReference type="Proteomes" id="UP000306552">
    <property type="component" value="Unassembled WGS sequence"/>
</dbReference>
<evidence type="ECO:0000313" key="2">
    <source>
        <dbReference type="Proteomes" id="UP000306552"/>
    </source>
</evidence>
<name>A0A4U5TQ03_9FLAO</name>
<dbReference type="InterPro" id="IPR007454">
    <property type="entry name" value="UPF0250_YbeD-like"/>
</dbReference>
<evidence type="ECO:0000313" key="1">
    <source>
        <dbReference type="EMBL" id="TKS56086.1"/>
    </source>
</evidence>
<proteinExistence type="predicted"/>
<dbReference type="InterPro" id="IPR027471">
    <property type="entry name" value="YbeD-like_sf"/>
</dbReference>